<comment type="cofactor">
    <cofactor evidence="2">
        <name>Zn(2+)</name>
        <dbReference type="ChEBI" id="CHEBI:29105"/>
    </cofactor>
</comment>
<dbReference type="GO" id="GO:0009423">
    <property type="term" value="P:chorismate biosynthetic process"/>
    <property type="evidence" value="ECO:0007669"/>
    <property type="project" value="UniProtKB-UniRule"/>
</dbReference>
<dbReference type="OrthoDB" id="21407at2157"/>
<keyword evidence="8 9" id="KW-0170">Cobalt</keyword>
<organism evidence="13 14">
    <name type="scientific">Promethearchaeum syntrophicum</name>
    <dbReference type="NCBI Taxonomy" id="2594042"/>
    <lineage>
        <taxon>Archaea</taxon>
        <taxon>Promethearchaeati</taxon>
        <taxon>Promethearchaeota</taxon>
        <taxon>Promethearchaeia</taxon>
        <taxon>Promethearchaeales</taxon>
        <taxon>Promethearchaeaceae</taxon>
        <taxon>Promethearchaeum</taxon>
    </lineage>
</organism>
<dbReference type="Pfam" id="PF24621">
    <property type="entry name" value="DHQS_C"/>
    <property type="match status" value="1"/>
</dbReference>
<dbReference type="Proteomes" id="UP000321408">
    <property type="component" value="Chromosome"/>
</dbReference>
<dbReference type="RefSeq" id="WP_147663278.1">
    <property type="nucleotide sequence ID" value="NZ_CP042905.2"/>
</dbReference>
<keyword evidence="14" id="KW-1185">Reference proteome</keyword>
<feature type="binding site" evidence="9">
    <location>
        <position position="248"/>
    </location>
    <ligand>
        <name>Zn(2+)</name>
        <dbReference type="ChEBI" id="CHEBI:29105"/>
    </ligand>
</feature>
<dbReference type="CDD" id="cd08195">
    <property type="entry name" value="DHQS"/>
    <property type="match status" value="1"/>
</dbReference>
<name>A0A5B9DCG6_9ARCH</name>
<comment type="similarity">
    <text evidence="9">Belongs to the sugar phosphate cyclases superfamily. Dehydroquinate synthase family.</text>
</comment>
<reference evidence="13 14" key="2">
    <citation type="journal article" date="2024" name="Int. J. Syst. Evol. Microbiol.">
        <title>Promethearchaeum syntrophicum gen. nov., sp. nov., an anaerobic, obligately syntrophic archaeon, the first isolate of the lineage 'Asgard' archaea, and proposal of the new archaeal phylum Promethearchaeota phyl. nov. and kingdom Promethearchaeati regn. nov.</title>
        <authorList>
            <person name="Imachi H."/>
            <person name="Nobu M.K."/>
            <person name="Kato S."/>
            <person name="Takaki Y."/>
            <person name="Miyazaki M."/>
            <person name="Miyata M."/>
            <person name="Ogawara M."/>
            <person name="Saito Y."/>
            <person name="Sakai S."/>
            <person name="Tahara Y.O."/>
            <person name="Takano Y."/>
            <person name="Tasumi E."/>
            <person name="Uematsu K."/>
            <person name="Yoshimura T."/>
            <person name="Itoh T."/>
            <person name="Ohkuma M."/>
            <person name="Takai K."/>
        </authorList>
    </citation>
    <scope>NUCLEOTIDE SEQUENCE [LARGE SCALE GENOMIC DNA]</scope>
    <source>
        <strain evidence="13 14">MK-D1</strain>
    </source>
</reference>
<keyword evidence="5 9" id="KW-0862">Zinc</keyword>
<reference evidence="13 14" key="1">
    <citation type="journal article" date="2020" name="Nature">
        <title>Isolation of an archaeon at the prokaryote-eukaryote interface.</title>
        <authorList>
            <person name="Imachi H."/>
            <person name="Nobu M.K."/>
            <person name="Nakahara N."/>
            <person name="Morono Y."/>
            <person name="Ogawara M."/>
            <person name="Takaki Y."/>
            <person name="Takano Y."/>
            <person name="Uematsu K."/>
            <person name="Ikuta T."/>
            <person name="Ito M."/>
            <person name="Matsui Y."/>
            <person name="Miyazaki M."/>
            <person name="Murata K."/>
            <person name="Saito Y."/>
            <person name="Sakai S."/>
            <person name="Song C."/>
            <person name="Tasumi E."/>
            <person name="Yamanaka Y."/>
            <person name="Yamaguchi T."/>
            <person name="Kamagata Y."/>
            <person name="Tamaki H."/>
            <person name="Takai K."/>
        </authorList>
    </citation>
    <scope>NUCLEOTIDE SEQUENCE [LARGE SCALE GENOMIC DNA]</scope>
    <source>
        <strain evidence="13 14">MK-D1</strain>
    </source>
</reference>
<dbReference type="EMBL" id="CP042905">
    <property type="protein sequence ID" value="QEE16396.1"/>
    <property type="molecule type" value="Genomic_DNA"/>
</dbReference>
<evidence type="ECO:0000256" key="8">
    <source>
        <dbReference type="ARBA" id="ARBA00023285"/>
    </source>
</evidence>
<dbReference type="GO" id="GO:0046872">
    <property type="term" value="F:metal ion binding"/>
    <property type="evidence" value="ECO:0007669"/>
    <property type="project" value="UniProtKB-KW"/>
</dbReference>
<dbReference type="Pfam" id="PF01761">
    <property type="entry name" value="DHQ_synthase"/>
    <property type="match status" value="1"/>
</dbReference>
<feature type="binding site" evidence="9">
    <location>
        <begin position="106"/>
        <end position="110"/>
    </location>
    <ligand>
        <name>NAD(+)</name>
        <dbReference type="ChEBI" id="CHEBI:57540"/>
    </ligand>
</feature>
<dbReference type="GO" id="GO:0005737">
    <property type="term" value="C:cytoplasm"/>
    <property type="evidence" value="ECO:0007669"/>
    <property type="project" value="UniProtKB-SubCell"/>
</dbReference>
<dbReference type="GO" id="GO:0009073">
    <property type="term" value="P:aromatic amino acid family biosynthetic process"/>
    <property type="evidence" value="ECO:0007669"/>
    <property type="project" value="UniProtKB-KW"/>
</dbReference>
<evidence type="ECO:0000256" key="6">
    <source>
        <dbReference type="ARBA" id="ARBA00023027"/>
    </source>
</evidence>
<gene>
    <name evidence="9 13" type="primary">aroB</name>
    <name evidence="13" type="ORF">DSAG12_02226</name>
</gene>
<dbReference type="GeneID" id="41330216"/>
<dbReference type="InterPro" id="IPR030963">
    <property type="entry name" value="DHQ_synth_fam"/>
</dbReference>
<dbReference type="GO" id="GO:0003856">
    <property type="term" value="F:3-dehydroquinate synthase activity"/>
    <property type="evidence" value="ECO:0007669"/>
    <property type="project" value="UniProtKB-UniRule"/>
</dbReference>
<dbReference type="SUPFAM" id="SSF56796">
    <property type="entry name" value="Dehydroquinate synthase-like"/>
    <property type="match status" value="1"/>
</dbReference>
<dbReference type="KEGG" id="psyt:DSAG12_02226"/>
<dbReference type="PANTHER" id="PTHR43622:SF1">
    <property type="entry name" value="3-DEHYDROQUINATE SYNTHASE"/>
    <property type="match status" value="1"/>
</dbReference>
<keyword evidence="9" id="KW-0057">Aromatic amino acid biosynthesis</keyword>
<dbReference type="InterPro" id="IPR016037">
    <property type="entry name" value="DHQ_synth_AroB"/>
</dbReference>
<feature type="binding site" evidence="9">
    <location>
        <position position="143"/>
    </location>
    <ligand>
        <name>NAD(+)</name>
        <dbReference type="ChEBI" id="CHEBI:57540"/>
    </ligand>
</feature>
<dbReference type="InterPro" id="IPR050071">
    <property type="entry name" value="Dehydroquinate_synthase"/>
</dbReference>
<keyword evidence="3 9" id="KW-0479">Metal-binding</keyword>
<protein>
    <recommendedName>
        <fullName evidence="9 10">3-dehydroquinate synthase</fullName>
        <shortName evidence="9">DHQS</shortName>
        <ecNumber evidence="9 10">4.2.3.4</ecNumber>
    </recommendedName>
</protein>
<dbReference type="GO" id="GO:0008652">
    <property type="term" value="P:amino acid biosynthetic process"/>
    <property type="evidence" value="ECO:0007669"/>
    <property type="project" value="UniProtKB-KW"/>
</dbReference>
<comment type="cofactor">
    <cofactor evidence="9">
        <name>Co(2+)</name>
        <dbReference type="ChEBI" id="CHEBI:48828"/>
    </cofactor>
    <cofactor evidence="9">
        <name>Zn(2+)</name>
        <dbReference type="ChEBI" id="CHEBI:29105"/>
    </cofactor>
    <text evidence="9">Binds 1 divalent metal cation per subunit. Can use either Co(2+) or Zn(2+).</text>
</comment>
<comment type="pathway">
    <text evidence="9">Metabolic intermediate biosynthesis; chorismate biosynthesis; chorismate from D-erythrose 4-phosphate and phosphoenolpyruvate: step 2/7.</text>
</comment>
<evidence type="ECO:0000313" key="13">
    <source>
        <dbReference type="EMBL" id="QEE16396.1"/>
    </source>
</evidence>
<feature type="domain" description="3-dehydroquinate synthase N-terminal" evidence="11">
    <location>
        <begin position="70"/>
        <end position="178"/>
    </location>
</feature>
<comment type="subcellular location">
    <subcellularLocation>
        <location evidence="9">Cytoplasm</location>
    </subcellularLocation>
</comment>
<dbReference type="HAMAP" id="MF_00110">
    <property type="entry name" value="DHQ_synthase"/>
    <property type="match status" value="1"/>
</dbReference>
<feature type="domain" description="3-dehydroquinate synthase C-terminal" evidence="12">
    <location>
        <begin position="182"/>
        <end position="329"/>
    </location>
</feature>
<comment type="caution">
    <text evidence="9">Lacks conserved residue(s) required for the propagation of feature annotation.</text>
</comment>
<keyword evidence="9" id="KW-0028">Amino-acid biosynthesis</keyword>
<dbReference type="AlphaFoldDB" id="A0A5B9DCG6"/>
<evidence type="ECO:0000259" key="12">
    <source>
        <dbReference type="Pfam" id="PF24621"/>
    </source>
</evidence>
<dbReference type="InterPro" id="IPR030960">
    <property type="entry name" value="DHQS/DOIS_N"/>
</dbReference>
<dbReference type="FunFam" id="3.40.50.1970:FF:000007">
    <property type="entry name" value="Pentafunctional AROM polypeptide"/>
    <property type="match status" value="1"/>
</dbReference>
<evidence type="ECO:0000256" key="1">
    <source>
        <dbReference type="ARBA" id="ARBA00001911"/>
    </source>
</evidence>
<dbReference type="InterPro" id="IPR056179">
    <property type="entry name" value="DHQS_C"/>
</dbReference>
<feature type="binding site" evidence="9">
    <location>
        <position position="185"/>
    </location>
    <ligand>
        <name>Zn(2+)</name>
        <dbReference type="ChEBI" id="CHEBI:29105"/>
    </ligand>
</feature>
<evidence type="ECO:0000256" key="3">
    <source>
        <dbReference type="ARBA" id="ARBA00022723"/>
    </source>
</evidence>
<dbReference type="Gene3D" id="3.40.50.1970">
    <property type="match status" value="1"/>
</dbReference>
<evidence type="ECO:0000256" key="9">
    <source>
        <dbReference type="HAMAP-Rule" id="MF_00110"/>
    </source>
</evidence>
<keyword evidence="6 9" id="KW-0520">NAD</keyword>
<dbReference type="GO" id="GO:0000166">
    <property type="term" value="F:nucleotide binding"/>
    <property type="evidence" value="ECO:0007669"/>
    <property type="project" value="UniProtKB-KW"/>
</dbReference>
<proteinExistence type="inferred from homology"/>
<evidence type="ECO:0000256" key="5">
    <source>
        <dbReference type="ARBA" id="ARBA00022833"/>
    </source>
</evidence>
<evidence type="ECO:0000256" key="7">
    <source>
        <dbReference type="ARBA" id="ARBA00023239"/>
    </source>
</evidence>
<comment type="catalytic activity">
    <reaction evidence="9">
        <text>7-phospho-2-dehydro-3-deoxy-D-arabino-heptonate = 3-dehydroquinate + phosphate</text>
        <dbReference type="Rhea" id="RHEA:21968"/>
        <dbReference type="ChEBI" id="CHEBI:32364"/>
        <dbReference type="ChEBI" id="CHEBI:43474"/>
        <dbReference type="ChEBI" id="CHEBI:58394"/>
        <dbReference type="EC" id="4.2.3.4"/>
    </reaction>
</comment>
<keyword evidence="9" id="KW-0963">Cytoplasm</keyword>
<evidence type="ECO:0000256" key="10">
    <source>
        <dbReference type="NCBIfam" id="TIGR01357"/>
    </source>
</evidence>
<dbReference type="Gene3D" id="1.20.1090.10">
    <property type="entry name" value="Dehydroquinate synthase-like - alpha domain"/>
    <property type="match status" value="1"/>
</dbReference>
<dbReference type="NCBIfam" id="TIGR01357">
    <property type="entry name" value="aroB"/>
    <property type="match status" value="1"/>
</dbReference>
<dbReference type="UniPathway" id="UPA00053">
    <property type="reaction ID" value="UER00085"/>
</dbReference>
<feature type="binding site" evidence="9">
    <location>
        <position position="152"/>
    </location>
    <ligand>
        <name>NAD(+)</name>
        <dbReference type="ChEBI" id="CHEBI:57540"/>
    </ligand>
</feature>
<dbReference type="EC" id="4.2.3.4" evidence="9 10"/>
<keyword evidence="7 9" id="KW-0456">Lyase</keyword>
<keyword evidence="4 9" id="KW-0547">Nucleotide-binding</keyword>
<evidence type="ECO:0000259" key="11">
    <source>
        <dbReference type="Pfam" id="PF01761"/>
    </source>
</evidence>
<accession>A0A5B9DCG6</accession>
<feature type="binding site" evidence="9">
    <location>
        <position position="265"/>
    </location>
    <ligand>
        <name>Zn(2+)</name>
        <dbReference type="ChEBI" id="CHEBI:29105"/>
    </ligand>
</feature>
<comment type="cofactor">
    <cofactor evidence="1 9">
        <name>NAD(+)</name>
        <dbReference type="ChEBI" id="CHEBI:57540"/>
    </cofactor>
</comment>
<dbReference type="PIRSF" id="PIRSF001455">
    <property type="entry name" value="DHQ_synth"/>
    <property type="match status" value="1"/>
</dbReference>
<evidence type="ECO:0000256" key="2">
    <source>
        <dbReference type="ARBA" id="ARBA00001947"/>
    </source>
</evidence>
<feature type="binding site" evidence="9">
    <location>
        <begin position="130"/>
        <end position="131"/>
    </location>
    <ligand>
        <name>NAD(+)</name>
        <dbReference type="ChEBI" id="CHEBI:57540"/>
    </ligand>
</feature>
<evidence type="ECO:0000313" key="14">
    <source>
        <dbReference type="Proteomes" id="UP000321408"/>
    </source>
</evidence>
<comment type="function">
    <text evidence="9">Catalyzes the conversion of 3-deoxy-D-arabino-heptulosonate 7-phosphate (DAHP) to dehydroquinate (DHQ).</text>
</comment>
<evidence type="ECO:0000256" key="4">
    <source>
        <dbReference type="ARBA" id="ARBA00022741"/>
    </source>
</evidence>
<sequence length="367" mass="41039">MKDNLIKIKCQSNLQSYDIVIQKNSFSQVVKDLSQFRKIVIICDSNVRKYYGESLLQAITAEKKICDLISFPAGESNKNLNTFLYLHEQIALRLDRNSCIITLGGGVTGDMGGFVASTYMRGISFIHIPTSLLAMVDSSVGGKLGVNTSIGKNVVGVFNNPKKVIIDPSLLNTLPTKFIIDGMAEVIKHAFLSGEEFVSFLETNTEGIFDLNLTLLTQIISHSLHFKVKIVEQDERDLEIRNILNYGHTIGHALEETLGYQNISHGNAVAIGMNAVNYLSLKEGFLSTMTFDRMQQLIRQYKLPTFLSDLGLQGDPEKILQFLNNDKKNQDDQIVMVLLQEIGKPIISRTQTIIQMKEAINYILKSN</sequence>
<dbReference type="PANTHER" id="PTHR43622">
    <property type="entry name" value="3-DEHYDROQUINATE SYNTHASE"/>
    <property type="match status" value="1"/>
</dbReference>